<keyword evidence="3 7" id="KW-0812">Transmembrane</keyword>
<dbReference type="SMART" id="SM00014">
    <property type="entry name" value="acidPPc"/>
    <property type="match status" value="1"/>
</dbReference>
<evidence type="ECO:0000256" key="5">
    <source>
        <dbReference type="ARBA" id="ARBA00022989"/>
    </source>
</evidence>
<evidence type="ECO:0000256" key="6">
    <source>
        <dbReference type="ARBA" id="ARBA00023136"/>
    </source>
</evidence>
<reference evidence="9 10" key="1">
    <citation type="submission" date="2018-03" db="EMBL/GenBank/DDBJ databases">
        <title>Genomic Encyclopedia of Archaeal and Bacterial Type Strains, Phase II (KMG-II): from individual species to whole genera.</title>
        <authorList>
            <person name="Goeker M."/>
        </authorList>
    </citation>
    <scope>NUCLEOTIDE SEQUENCE [LARGE SCALE GENOMIC DNA]</scope>
    <source>
        <strain evidence="9 10">DSM 44889</strain>
    </source>
</reference>
<dbReference type="GO" id="GO:0016787">
    <property type="term" value="F:hydrolase activity"/>
    <property type="evidence" value="ECO:0007669"/>
    <property type="project" value="UniProtKB-KW"/>
</dbReference>
<keyword evidence="2" id="KW-1003">Cell membrane</keyword>
<dbReference type="InterPro" id="IPR000326">
    <property type="entry name" value="PAP2/HPO"/>
</dbReference>
<dbReference type="PANTHER" id="PTHR14969">
    <property type="entry name" value="SPHINGOSINE-1-PHOSPHATE PHOSPHOHYDROLASE"/>
    <property type="match status" value="1"/>
</dbReference>
<dbReference type="GO" id="GO:0005886">
    <property type="term" value="C:plasma membrane"/>
    <property type="evidence" value="ECO:0007669"/>
    <property type="project" value="UniProtKB-SubCell"/>
</dbReference>
<feature type="transmembrane region" description="Helical" evidence="7">
    <location>
        <begin position="169"/>
        <end position="191"/>
    </location>
</feature>
<dbReference type="EMBL" id="QGDQ01000002">
    <property type="protein sequence ID" value="PWJ55805.1"/>
    <property type="molecule type" value="Genomic_DNA"/>
</dbReference>
<keyword evidence="6 7" id="KW-0472">Membrane</keyword>
<keyword evidence="5 7" id="KW-1133">Transmembrane helix</keyword>
<dbReference type="PANTHER" id="PTHR14969:SF62">
    <property type="entry name" value="DECAPRENYLPHOSPHORYL-5-PHOSPHORIBOSE PHOSPHATASE RV3807C-RELATED"/>
    <property type="match status" value="1"/>
</dbReference>
<keyword evidence="10" id="KW-1185">Reference proteome</keyword>
<comment type="subcellular location">
    <subcellularLocation>
        <location evidence="1">Cell membrane</location>
        <topology evidence="1">Multi-pass membrane protein</topology>
    </subcellularLocation>
</comment>
<evidence type="ECO:0000256" key="1">
    <source>
        <dbReference type="ARBA" id="ARBA00004651"/>
    </source>
</evidence>
<feature type="transmembrane region" description="Helical" evidence="7">
    <location>
        <begin position="144"/>
        <end position="162"/>
    </location>
</feature>
<evidence type="ECO:0000256" key="7">
    <source>
        <dbReference type="SAM" id="Phobius"/>
    </source>
</evidence>
<evidence type="ECO:0000313" key="9">
    <source>
        <dbReference type="EMBL" id="PWJ55805.1"/>
    </source>
</evidence>
<dbReference type="Pfam" id="PF01569">
    <property type="entry name" value="PAP2"/>
    <property type="match status" value="1"/>
</dbReference>
<evidence type="ECO:0000313" key="10">
    <source>
        <dbReference type="Proteomes" id="UP000245469"/>
    </source>
</evidence>
<dbReference type="SUPFAM" id="SSF48317">
    <property type="entry name" value="Acid phosphatase/Vanadium-dependent haloperoxidase"/>
    <property type="match status" value="1"/>
</dbReference>
<dbReference type="Proteomes" id="UP000245469">
    <property type="component" value="Unassembled WGS sequence"/>
</dbReference>
<proteinExistence type="predicted"/>
<evidence type="ECO:0000256" key="3">
    <source>
        <dbReference type="ARBA" id="ARBA00022692"/>
    </source>
</evidence>
<dbReference type="Gene3D" id="1.20.144.10">
    <property type="entry name" value="Phosphatidic acid phosphatase type 2/haloperoxidase"/>
    <property type="match status" value="1"/>
</dbReference>
<gene>
    <name evidence="9" type="ORF">BXY45_102171</name>
</gene>
<feature type="transmembrane region" description="Helical" evidence="7">
    <location>
        <begin position="75"/>
        <end position="91"/>
    </location>
</feature>
<dbReference type="CDD" id="cd03392">
    <property type="entry name" value="PAP2_like_2"/>
    <property type="match status" value="1"/>
</dbReference>
<dbReference type="InterPro" id="IPR036938">
    <property type="entry name" value="PAP2/HPO_sf"/>
</dbReference>
<organism evidence="9 10">
    <name type="scientific">Quadrisphaera granulorum</name>
    <dbReference type="NCBI Taxonomy" id="317664"/>
    <lineage>
        <taxon>Bacteria</taxon>
        <taxon>Bacillati</taxon>
        <taxon>Actinomycetota</taxon>
        <taxon>Actinomycetes</taxon>
        <taxon>Kineosporiales</taxon>
        <taxon>Kineosporiaceae</taxon>
        <taxon>Quadrisphaera</taxon>
    </lineage>
</organism>
<evidence type="ECO:0000259" key="8">
    <source>
        <dbReference type="SMART" id="SM00014"/>
    </source>
</evidence>
<feature type="transmembrane region" description="Helical" evidence="7">
    <location>
        <begin position="197"/>
        <end position="219"/>
    </location>
</feature>
<keyword evidence="4" id="KW-0378">Hydrolase</keyword>
<sequence>MNLSTDAPLHRRWSVRRLLLVAAAVLVAAVVAIGADVLHQGLLSRLDAPAKELGERLRSPDLTPAVRLLSDLGTTPYRAVLAAALVVPLAVRWRTWRPVVYGVLVVGLAPAVSASTKRLVDRPRPPAADALEAPLDPSFPSGHATASAALATGMALLAVCAVRSAWARIAVVAAAGVFALVVGLTRVYIGAHWITDVLAGWCTGAAVALVLAAAVRPWVRPGADSVNSS</sequence>
<name>A0A316ADH1_9ACTN</name>
<dbReference type="RefSeq" id="WP_109772860.1">
    <property type="nucleotide sequence ID" value="NZ_QGDQ01000002.1"/>
</dbReference>
<feature type="transmembrane region" description="Helical" evidence="7">
    <location>
        <begin position="98"/>
        <end position="116"/>
    </location>
</feature>
<evidence type="ECO:0000256" key="4">
    <source>
        <dbReference type="ARBA" id="ARBA00022801"/>
    </source>
</evidence>
<comment type="caution">
    <text evidence="9">The sequence shown here is derived from an EMBL/GenBank/DDBJ whole genome shotgun (WGS) entry which is preliminary data.</text>
</comment>
<dbReference type="AlphaFoldDB" id="A0A316ADH1"/>
<protein>
    <submittedName>
        <fullName evidence="9">Undecaprenyl-diphosphatase</fullName>
    </submittedName>
</protein>
<evidence type="ECO:0000256" key="2">
    <source>
        <dbReference type="ARBA" id="ARBA00022475"/>
    </source>
</evidence>
<accession>A0A316ADH1</accession>
<feature type="domain" description="Phosphatidic acid phosphatase type 2/haloperoxidase" evidence="8">
    <location>
        <begin position="100"/>
        <end position="212"/>
    </location>
</feature>
<dbReference type="OrthoDB" id="5289372at2"/>